<keyword evidence="2" id="KW-1185">Reference proteome</keyword>
<gene>
    <name evidence="1" type="ORF">CH357_13340</name>
</gene>
<comment type="caution">
    <text evidence="1">The sequence shown here is derived from an EMBL/GenBank/DDBJ whole genome shotgun (WGS) entry which is preliminary data.</text>
</comment>
<sequence>MEETRIYNYYFQFSEFQSYLEGKRFHGKGIHFDSGAPEGTAKPPILSAFLDPKKGLILQLRSGKTLEKICTEWTDGSWTRKEDLFVWNVSPTEQIYFQALDKNRIHIHWKSSTDIIFSGTIEVGTKSFFQKILSFFTGN</sequence>
<protein>
    <submittedName>
        <fullName evidence="1">Uncharacterized protein</fullName>
    </submittedName>
</protein>
<evidence type="ECO:0000313" key="2">
    <source>
        <dbReference type="Proteomes" id="UP000232196"/>
    </source>
</evidence>
<accession>A0A2M9XBU0</accession>
<dbReference type="AlphaFoldDB" id="A0A2M9XBU0"/>
<dbReference type="OrthoDB" id="333653at2"/>
<dbReference type="RefSeq" id="WP_100707249.1">
    <property type="nucleotide sequence ID" value="NZ_NPDL01000005.1"/>
</dbReference>
<name>A0A2M9XBU0_9LEPT</name>
<dbReference type="EMBL" id="NPDN01000006">
    <property type="protein sequence ID" value="PJZ25181.1"/>
    <property type="molecule type" value="Genomic_DNA"/>
</dbReference>
<proteinExistence type="predicted"/>
<reference evidence="1 2" key="1">
    <citation type="submission" date="2017-07" db="EMBL/GenBank/DDBJ databases">
        <title>Leptospira spp. isolated from tropical soils.</title>
        <authorList>
            <person name="Thibeaux R."/>
            <person name="Iraola G."/>
            <person name="Ferres I."/>
            <person name="Bierque E."/>
            <person name="Girault D."/>
            <person name="Soupe-Gilbert M.-E."/>
            <person name="Picardeau M."/>
            <person name="Goarant C."/>
        </authorList>
    </citation>
    <scope>NUCLEOTIDE SEQUENCE [LARGE SCALE GENOMIC DNA]</scope>
    <source>
        <strain evidence="1 2">MCA1-C-A1</strain>
    </source>
</reference>
<evidence type="ECO:0000313" key="1">
    <source>
        <dbReference type="EMBL" id="PJZ25181.1"/>
    </source>
</evidence>
<dbReference type="Proteomes" id="UP000232196">
    <property type="component" value="Unassembled WGS sequence"/>
</dbReference>
<organism evidence="1 2">
    <name type="scientific">Leptospira hartskeerlii</name>
    <dbReference type="NCBI Taxonomy" id="2023177"/>
    <lineage>
        <taxon>Bacteria</taxon>
        <taxon>Pseudomonadati</taxon>
        <taxon>Spirochaetota</taxon>
        <taxon>Spirochaetia</taxon>
        <taxon>Leptospirales</taxon>
        <taxon>Leptospiraceae</taxon>
        <taxon>Leptospira</taxon>
    </lineage>
</organism>